<feature type="transmembrane region" description="Helical" evidence="1">
    <location>
        <begin position="36"/>
        <end position="58"/>
    </location>
</feature>
<organism evidence="2">
    <name type="scientific">marine sediment metagenome</name>
    <dbReference type="NCBI Taxonomy" id="412755"/>
    <lineage>
        <taxon>unclassified sequences</taxon>
        <taxon>metagenomes</taxon>
        <taxon>ecological metagenomes</taxon>
    </lineage>
</organism>
<comment type="caution">
    <text evidence="2">The sequence shown here is derived from an EMBL/GenBank/DDBJ whole genome shotgun (WGS) entry which is preliminary data.</text>
</comment>
<protein>
    <submittedName>
        <fullName evidence="2">Uncharacterized protein</fullName>
    </submittedName>
</protein>
<dbReference type="AlphaFoldDB" id="A0A0F8ZMI0"/>
<keyword evidence="1" id="KW-1133">Transmembrane helix</keyword>
<evidence type="ECO:0000256" key="1">
    <source>
        <dbReference type="SAM" id="Phobius"/>
    </source>
</evidence>
<gene>
    <name evidence="2" type="ORF">LCGC14_2952340</name>
</gene>
<feature type="non-terminal residue" evidence="2">
    <location>
        <position position="1"/>
    </location>
</feature>
<keyword evidence="1" id="KW-0472">Membrane</keyword>
<feature type="transmembrane region" description="Helical" evidence="1">
    <location>
        <begin position="5"/>
        <end position="24"/>
    </location>
</feature>
<accession>A0A0F8ZMI0</accession>
<evidence type="ECO:0000313" key="2">
    <source>
        <dbReference type="EMBL" id="KKK67609.1"/>
    </source>
</evidence>
<dbReference type="EMBL" id="LAZR01059525">
    <property type="protein sequence ID" value="KKK67609.1"/>
    <property type="molecule type" value="Genomic_DNA"/>
</dbReference>
<name>A0A0F8ZMI0_9ZZZZ</name>
<proteinExistence type="predicted"/>
<reference evidence="2" key="1">
    <citation type="journal article" date="2015" name="Nature">
        <title>Complex archaea that bridge the gap between prokaryotes and eukaryotes.</title>
        <authorList>
            <person name="Spang A."/>
            <person name="Saw J.H."/>
            <person name="Jorgensen S.L."/>
            <person name="Zaremba-Niedzwiedzka K."/>
            <person name="Martijn J."/>
            <person name="Lind A.E."/>
            <person name="van Eijk R."/>
            <person name="Schleper C."/>
            <person name="Guy L."/>
            <person name="Ettema T.J."/>
        </authorList>
    </citation>
    <scope>NUCLEOTIDE SEQUENCE</scope>
</reference>
<sequence>FRIVWIVFGIIYAYFIVLGFKYIPYTFLVENSLSLIAFWVLLIVMTNIFVYLGVYILFIEKIYGRRFNNGRKRK</sequence>
<keyword evidence="1" id="KW-0812">Transmembrane</keyword>